<dbReference type="InterPro" id="IPR036047">
    <property type="entry name" value="F-box-like_dom_sf"/>
</dbReference>
<evidence type="ECO:0000256" key="1">
    <source>
        <dbReference type="SAM" id="MobiDB-lite"/>
    </source>
</evidence>
<feature type="region of interest" description="Disordered" evidence="1">
    <location>
        <begin position="32"/>
        <end position="53"/>
    </location>
</feature>
<dbReference type="Proteomes" id="UP000001357">
    <property type="component" value="Unassembled WGS sequence"/>
</dbReference>
<dbReference type="GO" id="GO:0031146">
    <property type="term" value="P:SCF-dependent proteasomal ubiquitin-dependent protein catabolic process"/>
    <property type="evidence" value="ECO:0000318"/>
    <property type="project" value="GO_Central"/>
</dbReference>
<dbReference type="PANTHER" id="PTHR12874">
    <property type="entry name" value="F-BOX ONLY PROTEIN 48-RELATED"/>
    <property type="match status" value="1"/>
</dbReference>
<feature type="domain" description="F-box" evidence="2">
    <location>
        <begin position="54"/>
        <end position="102"/>
    </location>
</feature>
<dbReference type="Pfam" id="PF12937">
    <property type="entry name" value="F-box-like"/>
    <property type="match status" value="1"/>
</dbReference>
<dbReference type="GeneID" id="5895473"/>
<dbReference type="SUPFAM" id="SSF81383">
    <property type="entry name" value="F-box domain"/>
    <property type="match status" value="1"/>
</dbReference>
<dbReference type="InterPro" id="IPR001810">
    <property type="entry name" value="F-box_dom"/>
</dbReference>
<dbReference type="AlphaFoldDB" id="A9VBW8"/>
<accession>A9VBW8</accession>
<dbReference type="EMBL" id="CH991578">
    <property type="protein sequence ID" value="EDQ85006.1"/>
    <property type="molecule type" value="Genomic_DNA"/>
</dbReference>
<evidence type="ECO:0000313" key="3">
    <source>
        <dbReference type="EMBL" id="EDQ85006.1"/>
    </source>
</evidence>
<dbReference type="PANTHER" id="PTHR12874:SF9">
    <property type="entry name" value="F-BOX ONLY PROTEIN 48"/>
    <property type="match status" value="1"/>
</dbReference>
<reference evidence="3 4" key="1">
    <citation type="journal article" date="2008" name="Nature">
        <title>The genome of the choanoflagellate Monosiga brevicollis and the origin of metazoans.</title>
        <authorList>
            <consortium name="JGI Sequencing"/>
            <person name="King N."/>
            <person name="Westbrook M.J."/>
            <person name="Young S.L."/>
            <person name="Kuo A."/>
            <person name="Abedin M."/>
            <person name="Chapman J."/>
            <person name="Fairclough S."/>
            <person name="Hellsten U."/>
            <person name="Isogai Y."/>
            <person name="Letunic I."/>
            <person name="Marr M."/>
            <person name="Pincus D."/>
            <person name="Putnam N."/>
            <person name="Rokas A."/>
            <person name="Wright K.J."/>
            <person name="Zuzow R."/>
            <person name="Dirks W."/>
            <person name="Good M."/>
            <person name="Goodstein D."/>
            <person name="Lemons D."/>
            <person name="Li W."/>
            <person name="Lyons J.B."/>
            <person name="Morris A."/>
            <person name="Nichols S."/>
            <person name="Richter D.J."/>
            <person name="Salamov A."/>
            <person name="Bork P."/>
            <person name="Lim W.A."/>
            <person name="Manning G."/>
            <person name="Miller W.T."/>
            <person name="McGinnis W."/>
            <person name="Shapiro H."/>
            <person name="Tjian R."/>
            <person name="Grigoriev I.V."/>
            <person name="Rokhsar D."/>
        </authorList>
    </citation>
    <scope>NUCLEOTIDE SEQUENCE [LARGE SCALE GENOMIC DNA]</scope>
    <source>
        <strain evidence="4">MX1 / ATCC 50154</strain>
    </source>
</reference>
<dbReference type="GO" id="GO:0019005">
    <property type="term" value="C:SCF ubiquitin ligase complex"/>
    <property type="evidence" value="ECO:0000318"/>
    <property type="project" value="GO_Central"/>
</dbReference>
<dbReference type="Gene3D" id="1.20.1280.50">
    <property type="match status" value="1"/>
</dbReference>
<sequence length="219" mass="24797">MEHNKSAAQTRSVRRALSAQWGCEADDNKGAVVPAKSAARENPSTHGENDIDPNDLSLILPDEILLKIFRHLDGRSLARASCVNKRWFYFVRAYEQHLFRPLCKASDWLDVVASPRHRGLAEHFTVHSPTRVVHNSSHYEAANKENIIVTPPRHSDTSKEPNWRLVFAKNTLLRNVWTNADQAELERRRTAQRSLIVPMDTEAWGASLDAFDGHSSRAS</sequence>
<dbReference type="RefSeq" id="XP_001750176.1">
    <property type="nucleotide sequence ID" value="XM_001750124.1"/>
</dbReference>
<evidence type="ECO:0000313" key="4">
    <source>
        <dbReference type="Proteomes" id="UP000001357"/>
    </source>
</evidence>
<proteinExistence type="predicted"/>
<gene>
    <name evidence="3" type="ORF">MONBRDRAFT_29711</name>
</gene>
<organism evidence="3 4">
    <name type="scientific">Monosiga brevicollis</name>
    <name type="common">Choanoflagellate</name>
    <dbReference type="NCBI Taxonomy" id="81824"/>
    <lineage>
        <taxon>Eukaryota</taxon>
        <taxon>Choanoflagellata</taxon>
        <taxon>Craspedida</taxon>
        <taxon>Salpingoecidae</taxon>
        <taxon>Monosiga</taxon>
    </lineage>
</organism>
<dbReference type="InParanoid" id="A9VBW8"/>
<name>A9VBW8_MONBE</name>
<dbReference type="PROSITE" id="PS50181">
    <property type="entry name" value="FBOX"/>
    <property type="match status" value="1"/>
</dbReference>
<protein>
    <recommendedName>
        <fullName evidence="2">F-box domain-containing protein</fullName>
    </recommendedName>
</protein>
<dbReference type="GO" id="GO:0005737">
    <property type="term" value="C:cytoplasm"/>
    <property type="evidence" value="ECO:0000318"/>
    <property type="project" value="GO_Central"/>
</dbReference>
<dbReference type="SMART" id="SM00256">
    <property type="entry name" value="FBOX"/>
    <property type="match status" value="1"/>
</dbReference>
<keyword evidence="4" id="KW-1185">Reference proteome</keyword>
<dbReference type="KEGG" id="mbr:MONBRDRAFT_29711"/>
<evidence type="ECO:0000259" key="2">
    <source>
        <dbReference type="PROSITE" id="PS50181"/>
    </source>
</evidence>